<accession>A0AA97FBH9</accession>
<evidence type="ECO:0000256" key="4">
    <source>
        <dbReference type="ARBA" id="ARBA00022723"/>
    </source>
</evidence>
<keyword evidence="2" id="KW-0004">4Fe-4S</keyword>
<dbReference type="GeneID" id="85229775"/>
<organism evidence="8 9">
    <name type="scientific">Methanochimaera problematica</name>
    <dbReference type="NCBI Taxonomy" id="2609417"/>
    <lineage>
        <taxon>Archaea</taxon>
        <taxon>Methanobacteriati</taxon>
        <taxon>Methanobacteriota</taxon>
        <taxon>Stenosarchaea group</taxon>
        <taxon>Methanomicrobia</taxon>
        <taxon>Methanomicrobiales</taxon>
        <taxon>Methanomicrobiaceae</taxon>
        <taxon>Methanochimaera</taxon>
    </lineage>
</organism>
<dbReference type="PANTHER" id="PTHR11228:SF7">
    <property type="entry name" value="PQQA PEPTIDE CYCLASE"/>
    <property type="match status" value="1"/>
</dbReference>
<dbReference type="InterPro" id="IPR050377">
    <property type="entry name" value="Radical_SAM_PqqE_MftC-like"/>
</dbReference>
<dbReference type="CDD" id="cd01335">
    <property type="entry name" value="Radical_SAM"/>
    <property type="match status" value="1"/>
</dbReference>
<dbReference type="AlphaFoldDB" id="A0AA97FBH9"/>
<dbReference type="RefSeq" id="WP_317135767.1">
    <property type="nucleotide sequence ID" value="NZ_CP043875.1"/>
</dbReference>
<dbReference type="SUPFAM" id="SSF102114">
    <property type="entry name" value="Radical SAM enzymes"/>
    <property type="match status" value="1"/>
</dbReference>
<dbReference type="SFLD" id="SFLDG01387">
    <property type="entry name" value="BtrN-like_SPASM_domain_contain"/>
    <property type="match status" value="1"/>
</dbReference>
<dbReference type="EMBL" id="CP043875">
    <property type="protein sequence ID" value="WOF16355.1"/>
    <property type="molecule type" value="Genomic_DNA"/>
</dbReference>
<dbReference type="InterPro" id="IPR013785">
    <property type="entry name" value="Aldolase_TIM"/>
</dbReference>
<dbReference type="GO" id="GO:0046872">
    <property type="term" value="F:metal ion binding"/>
    <property type="evidence" value="ECO:0007669"/>
    <property type="project" value="UniProtKB-KW"/>
</dbReference>
<reference evidence="8 9" key="1">
    <citation type="submission" date="2019-09" db="EMBL/GenBank/DDBJ databases">
        <title>The complete genome of Methanoplanus sp. FWC-SCC4.</title>
        <authorList>
            <person name="Chen S.-C."/>
            <person name="Zhou Y.-Z."/>
            <person name="Lai M.-C."/>
        </authorList>
    </citation>
    <scope>NUCLEOTIDE SEQUENCE [LARGE SCALE GENOMIC DNA]</scope>
    <source>
        <strain evidence="8 9">FWC-SCC4</strain>
    </source>
</reference>
<gene>
    <name evidence="8" type="ORF">F1737_06305</name>
</gene>
<keyword evidence="6" id="KW-0411">Iron-sulfur</keyword>
<keyword evidence="4" id="KW-0479">Metal-binding</keyword>
<protein>
    <submittedName>
        <fullName evidence="8">Radical SAM protein</fullName>
    </submittedName>
</protein>
<evidence type="ECO:0000256" key="3">
    <source>
        <dbReference type="ARBA" id="ARBA00022691"/>
    </source>
</evidence>
<dbReference type="PROSITE" id="PS51918">
    <property type="entry name" value="RADICAL_SAM"/>
    <property type="match status" value="1"/>
</dbReference>
<dbReference type="SFLD" id="SFLDG01386">
    <property type="entry name" value="main_SPASM_domain-containing"/>
    <property type="match status" value="1"/>
</dbReference>
<evidence type="ECO:0000313" key="8">
    <source>
        <dbReference type="EMBL" id="WOF16355.1"/>
    </source>
</evidence>
<dbReference type="Gene3D" id="3.20.20.70">
    <property type="entry name" value="Aldolase class I"/>
    <property type="match status" value="1"/>
</dbReference>
<keyword evidence="3" id="KW-0949">S-adenosyl-L-methionine</keyword>
<evidence type="ECO:0000256" key="2">
    <source>
        <dbReference type="ARBA" id="ARBA00022485"/>
    </source>
</evidence>
<dbReference type="PIRSF" id="PIRSF037420">
    <property type="entry name" value="PQQ_syn_pqqE"/>
    <property type="match status" value="1"/>
</dbReference>
<evidence type="ECO:0000256" key="5">
    <source>
        <dbReference type="ARBA" id="ARBA00023004"/>
    </source>
</evidence>
<proteinExistence type="predicted"/>
<evidence type="ECO:0000259" key="7">
    <source>
        <dbReference type="PROSITE" id="PS51918"/>
    </source>
</evidence>
<name>A0AA97FBH9_9EURY</name>
<dbReference type="CDD" id="cd21109">
    <property type="entry name" value="SPASM"/>
    <property type="match status" value="1"/>
</dbReference>
<dbReference type="PANTHER" id="PTHR11228">
    <property type="entry name" value="RADICAL SAM DOMAIN PROTEIN"/>
    <property type="match status" value="1"/>
</dbReference>
<dbReference type="InterPro" id="IPR034391">
    <property type="entry name" value="AdoMet-like_SPASM_containing"/>
</dbReference>
<dbReference type="InterPro" id="IPR023885">
    <property type="entry name" value="4Fe4S-binding_SPASM_dom"/>
</dbReference>
<feature type="domain" description="Radical SAM core" evidence="7">
    <location>
        <begin position="52"/>
        <end position="274"/>
    </location>
</feature>
<dbReference type="InterPro" id="IPR017200">
    <property type="entry name" value="PqqE-like"/>
</dbReference>
<dbReference type="GO" id="GO:0003824">
    <property type="term" value="F:catalytic activity"/>
    <property type="evidence" value="ECO:0007669"/>
    <property type="project" value="InterPro"/>
</dbReference>
<dbReference type="NCBIfam" id="TIGR04085">
    <property type="entry name" value="rSAM_more_4Fe4S"/>
    <property type="match status" value="1"/>
</dbReference>
<dbReference type="KEGG" id="mefw:F1737_06305"/>
<dbReference type="Pfam" id="PF13186">
    <property type="entry name" value="SPASM"/>
    <property type="match status" value="1"/>
</dbReference>
<dbReference type="GO" id="GO:0051539">
    <property type="term" value="F:4 iron, 4 sulfur cluster binding"/>
    <property type="evidence" value="ECO:0007669"/>
    <property type="project" value="UniProtKB-KW"/>
</dbReference>
<dbReference type="InterPro" id="IPR058240">
    <property type="entry name" value="rSAM_sf"/>
</dbReference>
<sequence>MAFYTKDEREKYYGYYLLYEKISDLSLKKKVLVGCNLATKKIDEKFNRTNLLFRPTAIQIEPTTKCNLKCKFCLSPVWERKGKDMDIGDFKKIIDQFPFLVNVLLQGVGEPLMCKDFFKMIEYCHHKKIKVGTVTNGTLLDNETVKKILDSKIEWLAISIDGSKPETFENIRIGANFNQVISNVSNLIKMRGNSKIPRIPIHFVGNINNMNELPGVVRLAKNIGADGVDIVGINSWGGQYENVKSINQTEKLKQDVAEKYLNEASALANEIGITFDAVGKDGGYMWYQNENIKKNPIHCQFIFKSCFITVEGHVTPCTNWTDRDNIAFGNILKEDFNSIWNSQKIIELRDSYIRGEIPEPCRDCTEPHLVR</sequence>
<keyword evidence="9" id="KW-1185">Reference proteome</keyword>
<dbReference type="Pfam" id="PF04055">
    <property type="entry name" value="Radical_SAM"/>
    <property type="match status" value="1"/>
</dbReference>
<comment type="cofactor">
    <cofactor evidence="1">
        <name>[4Fe-4S] cluster</name>
        <dbReference type="ChEBI" id="CHEBI:49883"/>
    </cofactor>
</comment>
<keyword evidence="5" id="KW-0408">Iron</keyword>
<dbReference type="SFLD" id="SFLDS00029">
    <property type="entry name" value="Radical_SAM"/>
    <property type="match status" value="2"/>
</dbReference>
<dbReference type="InterPro" id="IPR007197">
    <property type="entry name" value="rSAM"/>
</dbReference>
<evidence type="ECO:0000256" key="1">
    <source>
        <dbReference type="ARBA" id="ARBA00001966"/>
    </source>
</evidence>
<evidence type="ECO:0000313" key="9">
    <source>
        <dbReference type="Proteomes" id="UP001301797"/>
    </source>
</evidence>
<dbReference type="SFLD" id="SFLDG01067">
    <property type="entry name" value="SPASM/twitch_domain_containing"/>
    <property type="match status" value="2"/>
</dbReference>
<dbReference type="Proteomes" id="UP001301797">
    <property type="component" value="Chromosome"/>
</dbReference>
<evidence type="ECO:0000256" key="6">
    <source>
        <dbReference type="ARBA" id="ARBA00023014"/>
    </source>
</evidence>